<evidence type="ECO:0000256" key="6">
    <source>
        <dbReference type="ARBA" id="ARBA00022786"/>
    </source>
</evidence>
<evidence type="ECO:0000256" key="5">
    <source>
        <dbReference type="ARBA" id="ARBA00022771"/>
    </source>
</evidence>
<reference evidence="11" key="1">
    <citation type="submission" date="2024-03" db="EMBL/GenBank/DDBJ databases">
        <title>WGS assembly of Saponaria officinalis var. Norfolk2.</title>
        <authorList>
            <person name="Jenkins J."/>
            <person name="Shu S."/>
            <person name="Grimwood J."/>
            <person name="Barry K."/>
            <person name="Goodstein D."/>
            <person name="Schmutz J."/>
            <person name="Leebens-Mack J."/>
            <person name="Osbourn A."/>
        </authorList>
    </citation>
    <scope>NUCLEOTIDE SEQUENCE [LARGE SCALE GENOMIC DNA]</scope>
    <source>
        <strain evidence="11">JIC</strain>
    </source>
</reference>
<dbReference type="Gene3D" id="3.30.40.10">
    <property type="entry name" value="Zinc/RING finger domain, C3HC4 (zinc finger)"/>
    <property type="match status" value="1"/>
</dbReference>
<evidence type="ECO:0000256" key="9">
    <source>
        <dbReference type="SAM" id="MobiDB-lite"/>
    </source>
</evidence>
<evidence type="ECO:0000256" key="7">
    <source>
        <dbReference type="ARBA" id="ARBA00022833"/>
    </source>
</evidence>
<evidence type="ECO:0000256" key="3">
    <source>
        <dbReference type="ARBA" id="ARBA00022679"/>
    </source>
</evidence>
<dbReference type="PROSITE" id="PS50089">
    <property type="entry name" value="ZF_RING_2"/>
    <property type="match status" value="1"/>
</dbReference>
<feature type="compositionally biased region" description="Basic residues" evidence="9">
    <location>
        <begin position="77"/>
        <end position="93"/>
    </location>
</feature>
<dbReference type="SUPFAM" id="SSF57850">
    <property type="entry name" value="RING/U-box"/>
    <property type="match status" value="1"/>
</dbReference>
<dbReference type="EC" id="2.3.2.27" evidence="2"/>
<keyword evidence="6" id="KW-0833">Ubl conjugation pathway</keyword>
<proteinExistence type="predicted"/>
<keyword evidence="3" id="KW-0808">Transferase</keyword>
<keyword evidence="5 8" id="KW-0863">Zinc-finger</keyword>
<organism evidence="11 12">
    <name type="scientific">Saponaria officinalis</name>
    <name type="common">Common soapwort</name>
    <name type="synonym">Lychnis saponaria</name>
    <dbReference type="NCBI Taxonomy" id="3572"/>
    <lineage>
        <taxon>Eukaryota</taxon>
        <taxon>Viridiplantae</taxon>
        <taxon>Streptophyta</taxon>
        <taxon>Embryophyta</taxon>
        <taxon>Tracheophyta</taxon>
        <taxon>Spermatophyta</taxon>
        <taxon>Magnoliopsida</taxon>
        <taxon>eudicotyledons</taxon>
        <taxon>Gunneridae</taxon>
        <taxon>Pentapetalae</taxon>
        <taxon>Caryophyllales</taxon>
        <taxon>Caryophyllaceae</taxon>
        <taxon>Caryophylleae</taxon>
        <taxon>Saponaria</taxon>
    </lineage>
</organism>
<evidence type="ECO:0000256" key="1">
    <source>
        <dbReference type="ARBA" id="ARBA00000900"/>
    </source>
</evidence>
<feature type="domain" description="RING-type" evidence="10">
    <location>
        <begin position="266"/>
        <end position="307"/>
    </location>
</feature>
<comment type="catalytic activity">
    <reaction evidence="1">
        <text>S-ubiquitinyl-[E2 ubiquitin-conjugating enzyme]-L-cysteine + [acceptor protein]-L-lysine = [E2 ubiquitin-conjugating enzyme]-L-cysteine + N(6)-ubiquitinyl-[acceptor protein]-L-lysine.</text>
        <dbReference type="EC" id="2.3.2.27"/>
    </reaction>
</comment>
<dbReference type="EMBL" id="JBDFQZ010000010">
    <property type="protein sequence ID" value="KAK9684237.1"/>
    <property type="molecule type" value="Genomic_DNA"/>
</dbReference>
<dbReference type="SMART" id="SM00184">
    <property type="entry name" value="RING"/>
    <property type="match status" value="1"/>
</dbReference>
<evidence type="ECO:0000259" key="10">
    <source>
        <dbReference type="PROSITE" id="PS50089"/>
    </source>
</evidence>
<feature type="compositionally biased region" description="Polar residues" evidence="9">
    <location>
        <begin position="1"/>
        <end position="10"/>
    </location>
</feature>
<dbReference type="GO" id="GO:0008270">
    <property type="term" value="F:zinc ion binding"/>
    <property type="evidence" value="ECO:0007669"/>
    <property type="project" value="UniProtKB-KW"/>
</dbReference>
<evidence type="ECO:0000256" key="2">
    <source>
        <dbReference type="ARBA" id="ARBA00012483"/>
    </source>
</evidence>
<sequence length="313" mass="35251">MQSTRSKSAISSLLLSTFSTNNHENPRKTDNRDKNSGSKKYAKGSALLGFGCRAEQEVSVPGVIRTSANWAENGEKSKKKKKSTTTKKKKQKQHLQGVLMMEESVVQDLWCGVDLTAVASVDCVQPLPFRNKIDLDQLHHHTRECGSYSSRQRLNAERFGGLELDSTFDQVGPDVFEARYYHHLRNQSPEGLAEILMFQNGLLPSRRSNGLDRYRDLRLDVDSMTYEELLELGERIGHVNTGLGEDQIGRCLRKTKLSVVEVEPKCSICQEEYNGDDEMGKLECGHAYHLPCIKQWLAQKNTCPVCKAEASSR</sequence>
<gene>
    <name evidence="11" type="ORF">RND81_10G195800</name>
</gene>
<dbReference type="PANTHER" id="PTHR22937">
    <property type="entry name" value="E3 UBIQUITIN-PROTEIN LIGASE RNF165"/>
    <property type="match status" value="1"/>
</dbReference>
<evidence type="ECO:0000313" key="12">
    <source>
        <dbReference type="Proteomes" id="UP001443914"/>
    </source>
</evidence>
<keyword evidence="7" id="KW-0862">Zinc</keyword>
<dbReference type="InterPro" id="IPR045191">
    <property type="entry name" value="MBR1/2-like"/>
</dbReference>
<evidence type="ECO:0000256" key="8">
    <source>
        <dbReference type="PROSITE-ProRule" id="PRU00175"/>
    </source>
</evidence>
<feature type="compositionally biased region" description="Basic and acidic residues" evidence="9">
    <location>
        <begin position="24"/>
        <end position="36"/>
    </location>
</feature>
<keyword evidence="4" id="KW-0479">Metal-binding</keyword>
<dbReference type="InterPro" id="IPR013083">
    <property type="entry name" value="Znf_RING/FYVE/PHD"/>
</dbReference>
<dbReference type="PANTHER" id="PTHR22937:SF122">
    <property type="entry name" value="RING-TYPE E3 UBIQUITIN TRANSFERASE"/>
    <property type="match status" value="1"/>
</dbReference>
<evidence type="ECO:0000256" key="4">
    <source>
        <dbReference type="ARBA" id="ARBA00022723"/>
    </source>
</evidence>
<dbReference type="InterPro" id="IPR001841">
    <property type="entry name" value="Znf_RING"/>
</dbReference>
<name>A0AAW1I6P7_SAPOF</name>
<protein>
    <recommendedName>
        <fullName evidence="2">RING-type E3 ubiquitin transferase</fullName>
        <ecNumber evidence="2">2.3.2.27</ecNumber>
    </recommendedName>
</protein>
<dbReference type="AlphaFoldDB" id="A0AAW1I6P7"/>
<accession>A0AAW1I6P7</accession>
<dbReference type="Pfam" id="PF13639">
    <property type="entry name" value="zf-RING_2"/>
    <property type="match status" value="1"/>
</dbReference>
<dbReference type="Proteomes" id="UP001443914">
    <property type="component" value="Unassembled WGS sequence"/>
</dbReference>
<feature type="region of interest" description="Disordered" evidence="9">
    <location>
        <begin position="69"/>
        <end position="95"/>
    </location>
</feature>
<feature type="region of interest" description="Disordered" evidence="9">
    <location>
        <begin position="1"/>
        <end position="40"/>
    </location>
</feature>
<comment type="caution">
    <text evidence="11">The sequence shown here is derived from an EMBL/GenBank/DDBJ whole genome shotgun (WGS) entry which is preliminary data.</text>
</comment>
<keyword evidence="12" id="KW-1185">Reference proteome</keyword>
<dbReference type="GO" id="GO:0061630">
    <property type="term" value="F:ubiquitin protein ligase activity"/>
    <property type="evidence" value="ECO:0007669"/>
    <property type="project" value="UniProtKB-EC"/>
</dbReference>
<evidence type="ECO:0000313" key="11">
    <source>
        <dbReference type="EMBL" id="KAK9684237.1"/>
    </source>
</evidence>